<evidence type="ECO:0000256" key="2">
    <source>
        <dbReference type="ARBA" id="ARBA00010617"/>
    </source>
</evidence>
<gene>
    <name evidence="10" type="ORF">CCUS01_13542</name>
</gene>
<dbReference type="CDD" id="cd11059">
    <property type="entry name" value="CYP_fungal"/>
    <property type="match status" value="1"/>
</dbReference>
<keyword evidence="3 7" id="KW-0349">Heme</keyword>
<feature type="compositionally biased region" description="Low complexity" evidence="9">
    <location>
        <begin position="165"/>
        <end position="184"/>
    </location>
</feature>
<dbReference type="PANTHER" id="PTHR24305:SF166">
    <property type="entry name" value="CYTOCHROME P450 12A4, MITOCHONDRIAL-RELATED"/>
    <property type="match status" value="1"/>
</dbReference>
<evidence type="ECO:0000256" key="3">
    <source>
        <dbReference type="ARBA" id="ARBA00022617"/>
    </source>
</evidence>
<dbReference type="InterPro" id="IPR002403">
    <property type="entry name" value="Cyt_P450_E_grp-IV"/>
</dbReference>
<comment type="similarity">
    <text evidence="2 8">Belongs to the cytochrome P450 family.</text>
</comment>
<dbReference type="SUPFAM" id="SSF48264">
    <property type="entry name" value="Cytochrome P450"/>
    <property type="match status" value="1"/>
</dbReference>
<dbReference type="Pfam" id="PF00067">
    <property type="entry name" value="p450"/>
    <property type="match status" value="1"/>
</dbReference>
<proteinExistence type="inferred from homology"/>
<dbReference type="Gene3D" id="1.10.630.10">
    <property type="entry name" value="Cytochrome P450"/>
    <property type="match status" value="1"/>
</dbReference>
<evidence type="ECO:0000256" key="6">
    <source>
        <dbReference type="ARBA" id="ARBA00023033"/>
    </source>
</evidence>
<dbReference type="PROSITE" id="PS00086">
    <property type="entry name" value="CYTOCHROME_P450"/>
    <property type="match status" value="1"/>
</dbReference>
<dbReference type="PANTHER" id="PTHR24305">
    <property type="entry name" value="CYTOCHROME P450"/>
    <property type="match status" value="1"/>
</dbReference>
<sequence length="591" mass="66027">MVFNLVPVAIASAATWLLYTRILQPLFLSPLSKIPAPHWSCHISPLWILYTRKSNRQNRTLHRAHLKLGPVVRIGPNELSVDGYDALKTVYQGGFEKDQWYSIFNNYGVPNMFSTLASKPHSLRKRMVSNAYAKSFIHASEPAKAQARAILFGRLLPLLSASSSRHTKSTSTDIDTGSSGTSNPGPSPGAGIDVFSTFLASTMDFITAYTFGLRNSADFLRQKAYRDHWLQLYLARASHGFWPQETPRLNALVTRLGMGLWKLYPSWVDDANAEIRAWNWRLCEGAREYVRGNQKEGATAAAEKEKGQEDKRDVADEPVVLCAMEAGIEKERRVNGQDSILYPTTILQQNESVASEILDQVLAGQETAGIALTYLAWHLSRSPGLQKSLRQELLTLSPDLKMPTNATETNAASLPGSLPDPKHVDALPILHAVVMETLRLHAPIPGPEPRQTPHPHPPCRLGDFHVPGGVRVAALGYTLHRNAAVFPDPEVWDHTRWLAWNTSEAQRREMLRYFWAFGSGGRMCVGSNFAMNESSAFTDLFRYSPEMKLIAAAIWTNFTTRVVDDTGIEQDDTYTARPVGERLILRFEHVE</sequence>
<evidence type="ECO:0000313" key="10">
    <source>
        <dbReference type="EMBL" id="KAK1495151.1"/>
    </source>
</evidence>
<feature type="region of interest" description="Disordered" evidence="9">
    <location>
        <begin position="294"/>
        <end position="313"/>
    </location>
</feature>
<dbReference type="InterPro" id="IPR001128">
    <property type="entry name" value="Cyt_P450"/>
</dbReference>
<dbReference type="EMBL" id="MPDP01000017">
    <property type="protein sequence ID" value="KAK1495151.1"/>
    <property type="molecule type" value="Genomic_DNA"/>
</dbReference>
<evidence type="ECO:0000256" key="8">
    <source>
        <dbReference type="RuleBase" id="RU000461"/>
    </source>
</evidence>
<dbReference type="InterPro" id="IPR050121">
    <property type="entry name" value="Cytochrome_P450_monoxygenase"/>
</dbReference>
<dbReference type="GO" id="GO:0020037">
    <property type="term" value="F:heme binding"/>
    <property type="evidence" value="ECO:0007669"/>
    <property type="project" value="InterPro"/>
</dbReference>
<accession>A0AAI9YBQ4</accession>
<keyword evidence="4 7" id="KW-0479">Metal-binding</keyword>
<organism evidence="10 11">
    <name type="scientific">Colletotrichum cuscutae</name>
    <dbReference type="NCBI Taxonomy" id="1209917"/>
    <lineage>
        <taxon>Eukaryota</taxon>
        <taxon>Fungi</taxon>
        <taxon>Dikarya</taxon>
        <taxon>Ascomycota</taxon>
        <taxon>Pezizomycotina</taxon>
        <taxon>Sordariomycetes</taxon>
        <taxon>Hypocreomycetidae</taxon>
        <taxon>Glomerellales</taxon>
        <taxon>Glomerellaceae</taxon>
        <taxon>Colletotrichum</taxon>
        <taxon>Colletotrichum acutatum species complex</taxon>
    </lineage>
</organism>
<keyword evidence="11" id="KW-1185">Reference proteome</keyword>
<reference evidence="10" key="1">
    <citation type="submission" date="2016-11" db="EMBL/GenBank/DDBJ databases">
        <title>The genome sequence of Colletotrichum cuscutae.</title>
        <authorList>
            <person name="Baroncelli R."/>
        </authorList>
    </citation>
    <scope>NUCLEOTIDE SEQUENCE</scope>
    <source>
        <strain evidence="10">IMI 304802</strain>
    </source>
</reference>
<evidence type="ECO:0000256" key="1">
    <source>
        <dbReference type="ARBA" id="ARBA00001971"/>
    </source>
</evidence>
<keyword evidence="5 7" id="KW-0408">Iron</keyword>
<dbReference type="PRINTS" id="PR00385">
    <property type="entry name" value="P450"/>
</dbReference>
<protein>
    <submittedName>
        <fullName evidence="10">Cytochrome P450</fullName>
    </submittedName>
</protein>
<keyword evidence="8" id="KW-0560">Oxidoreductase</keyword>
<evidence type="ECO:0000313" key="11">
    <source>
        <dbReference type="Proteomes" id="UP001239213"/>
    </source>
</evidence>
<dbReference type="GO" id="GO:0016705">
    <property type="term" value="F:oxidoreductase activity, acting on paired donors, with incorporation or reduction of molecular oxygen"/>
    <property type="evidence" value="ECO:0007669"/>
    <property type="project" value="InterPro"/>
</dbReference>
<evidence type="ECO:0000256" key="4">
    <source>
        <dbReference type="ARBA" id="ARBA00022723"/>
    </source>
</evidence>
<dbReference type="Proteomes" id="UP001239213">
    <property type="component" value="Unassembled WGS sequence"/>
</dbReference>
<feature type="region of interest" description="Disordered" evidence="9">
    <location>
        <begin position="165"/>
        <end position="188"/>
    </location>
</feature>
<dbReference type="InterPro" id="IPR036396">
    <property type="entry name" value="Cyt_P450_sf"/>
</dbReference>
<feature type="compositionally biased region" description="Basic and acidic residues" evidence="9">
    <location>
        <begin position="302"/>
        <end position="313"/>
    </location>
</feature>
<name>A0AAI9YBQ4_9PEZI</name>
<dbReference type="PRINTS" id="PR00465">
    <property type="entry name" value="EP450IV"/>
</dbReference>
<dbReference type="AlphaFoldDB" id="A0AAI9YBQ4"/>
<evidence type="ECO:0000256" key="7">
    <source>
        <dbReference type="PIRSR" id="PIRSR602403-1"/>
    </source>
</evidence>
<keyword evidence="6 8" id="KW-0503">Monooxygenase</keyword>
<comment type="caution">
    <text evidence="10">The sequence shown here is derived from an EMBL/GenBank/DDBJ whole genome shotgun (WGS) entry which is preliminary data.</text>
</comment>
<dbReference type="GO" id="GO:0005506">
    <property type="term" value="F:iron ion binding"/>
    <property type="evidence" value="ECO:0007669"/>
    <property type="project" value="InterPro"/>
</dbReference>
<comment type="cofactor">
    <cofactor evidence="1 7">
        <name>heme</name>
        <dbReference type="ChEBI" id="CHEBI:30413"/>
    </cofactor>
</comment>
<evidence type="ECO:0000256" key="9">
    <source>
        <dbReference type="SAM" id="MobiDB-lite"/>
    </source>
</evidence>
<evidence type="ECO:0000256" key="5">
    <source>
        <dbReference type="ARBA" id="ARBA00023004"/>
    </source>
</evidence>
<dbReference type="GO" id="GO:0004497">
    <property type="term" value="F:monooxygenase activity"/>
    <property type="evidence" value="ECO:0007669"/>
    <property type="project" value="UniProtKB-KW"/>
</dbReference>
<feature type="binding site" description="axial binding residue" evidence="7">
    <location>
        <position position="524"/>
    </location>
    <ligand>
        <name>heme</name>
        <dbReference type="ChEBI" id="CHEBI:30413"/>
    </ligand>
    <ligandPart>
        <name>Fe</name>
        <dbReference type="ChEBI" id="CHEBI:18248"/>
    </ligandPart>
</feature>
<dbReference type="InterPro" id="IPR017972">
    <property type="entry name" value="Cyt_P450_CS"/>
</dbReference>